<accession>A0ACA9Q7U2</accession>
<dbReference type="EMBL" id="CAJVPT010047124">
    <property type="protein sequence ID" value="CAG8739444.1"/>
    <property type="molecule type" value="Genomic_DNA"/>
</dbReference>
<dbReference type="Proteomes" id="UP000789525">
    <property type="component" value="Unassembled WGS sequence"/>
</dbReference>
<feature type="non-terminal residue" evidence="1">
    <location>
        <position position="335"/>
    </location>
</feature>
<reference evidence="1" key="1">
    <citation type="submission" date="2021-06" db="EMBL/GenBank/DDBJ databases">
        <authorList>
            <person name="Kallberg Y."/>
            <person name="Tangrot J."/>
            <person name="Rosling A."/>
        </authorList>
    </citation>
    <scope>NUCLEOTIDE SEQUENCE</scope>
    <source>
        <strain evidence="1">CL356</strain>
    </source>
</reference>
<proteinExistence type="predicted"/>
<evidence type="ECO:0000313" key="2">
    <source>
        <dbReference type="Proteomes" id="UP000789525"/>
    </source>
</evidence>
<name>A0ACA9Q7U2_9GLOM</name>
<feature type="non-terminal residue" evidence="1">
    <location>
        <position position="1"/>
    </location>
</feature>
<gene>
    <name evidence="1" type="ORF">ACOLOM_LOCUS12091</name>
</gene>
<protein>
    <submittedName>
        <fullName evidence="1">9362_t:CDS:1</fullName>
    </submittedName>
</protein>
<comment type="caution">
    <text evidence="1">The sequence shown here is derived from an EMBL/GenBank/DDBJ whole genome shotgun (WGS) entry which is preliminary data.</text>
</comment>
<sequence>TELDEFHAWFNEDQYLRAQNGVIDSKNYCLVELEPVDPHQPLDEELLNAASWYLNSINPSPMEDVVQSAPNPLPFMHRDPLHQFILPPHLANPPHERWNDFLHKLQETTTGEQSSYSHDISSTPDIIRTSDQEDLTVDAIYAKLISLISDLPANDPVPIFNDNTQDTGGKGDASVLEAHSTDSLSLDVEMLDATLPLMMDQAFTTPSISNTTTIPLNFGDSAVCWSSGIQAPAISSFLDMMELDEPPITFGPQLIPLMLSTPDLVNTCPGPPLDLPNGMSDVNAKHPPLYIPRYYTPGIKTPRLRPFVNTTGRPRFVPPSATRRQASGDDSANEP</sequence>
<keyword evidence="2" id="KW-1185">Reference proteome</keyword>
<organism evidence="1 2">
    <name type="scientific">Acaulospora colombiana</name>
    <dbReference type="NCBI Taxonomy" id="27376"/>
    <lineage>
        <taxon>Eukaryota</taxon>
        <taxon>Fungi</taxon>
        <taxon>Fungi incertae sedis</taxon>
        <taxon>Mucoromycota</taxon>
        <taxon>Glomeromycotina</taxon>
        <taxon>Glomeromycetes</taxon>
        <taxon>Diversisporales</taxon>
        <taxon>Acaulosporaceae</taxon>
        <taxon>Acaulospora</taxon>
    </lineage>
</organism>
<evidence type="ECO:0000313" key="1">
    <source>
        <dbReference type="EMBL" id="CAG8739444.1"/>
    </source>
</evidence>